<dbReference type="SUPFAM" id="SSF55486">
    <property type="entry name" value="Metalloproteases ('zincins'), catalytic domain"/>
    <property type="match status" value="1"/>
</dbReference>
<dbReference type="Pfam" id="PF18962">
    <property type="entry name" value="Por_Secre_tail"/>
    <property type="match status" value="1"/>
</dbReference>
<dbReference type="GO" id="GO:0008237">
    <property type="term" value="F:metallopeptidase activity"/>
    <property type="evidence" value="ECO:0007669"/>
    <property type="project" value="InterPro"/>
</dbReference>
<keyword evidence="2" id="KW-0472">Membrane</keyword>
<evidence type="ECO:0000256" key="1">
    <source>
        <dbReference type="ARBA" id="ARBA00022729"/>
    </source>
</evidence>
<dbReference type="AlphaFoldDB" id="A0A5B7TY35"/>
<evidence type="ECO:0000313" key="6">
    <source>
        <dbReference type="Proteomes" id="UP000306229"/>
    </source>
</evidence>
<evidence type="ECO:0000256" key="2">
    <source>
        <dbReference type="SAM" id="Phobius"/>
    </source>
</evidence>
<protein>
    <submittedName>
        <fullName evidence="5">T9SS type A sorting domain-containing protein</fullName>
    </submittedName>
</protein>
<dbReference type="Proteomes" id="UP000306229">
    <property type="component" value="Chromosome"/>
</dbReference>
<keyword evidence="2" id="KW-1133">Transmembrane helix</keyword>
<evidence type="ECO:0000259" key="4">
    <source>
        <dbReference type="Pfam" id="PF18962"/>
    </source>
</evidence>
<dbReference type="OrthoDB" id="1403372at2"/>
<name>A0A5B7TY35_9FLAO</name>
<keyword evidence="6" id="KW-1185">Reference proteome</keyword>
<keyword evidence="2" id="KW-0812">Transmembrane</keyword>
<dbReference type="Gene3D" id="1.10.390.10">
    <property type="entry name" value="Neutral Protease Domain 2"/>
    <property type="match status" value="1"/>
</dbReference>
<keyword evidence="1" id="KW-0732">Signal</keyword>
<accession>A0A5B7TY35</accession>
<evidence type="ECO:0000313" key="5">
    <source>
        <dbReference type="EMBL" id="QCX40181.1"/>
    </source>
</evidence>
<sequence length="355" mass="40076">MTSTINKTPILTTDGSDFLKNDKSIAFFLYIWGAFAFPLSFAKLLLMKKKLPLILLIFSCFLFSQENLNIHDAYLQELISIPEDDAAINIETNDPNWRKTTIEKITSESYREPSFLKTAMVLHMLNYKLGDENYINGIDAYLLEINDNKSSASIKDFQHSLEGQTGEDLSDFFNDWTVGKGYPSYEISWFQNGKTNEITIVASQIQSDPSVTFFEMPIPIKVSNDNGDSQIIRLKLSENKQSFTGKLPFKINTVEVDPEHHIISKNNTVKNGVDQEILSTNISIYPNPAKNSLNIQNASDAIVEKVSIYNMLGKLVLEESNPLLAINLKPLSFGIHLVKIETNQGVLHKTILKEE</sequence>
<dbReference type="KEGG" id="fbe:FF125_17640"/>
<feature type="domain" description="Secretion system C-terminal sorting" evidence="4">
    <location>
        <begin position="284"/>
        <end position="351"/>
    </location>
</feature>
<feature type="transmembrane region" description="Helical" evidence="2">
    <location>
        <begin position="25"/>
        <end position="46"/>
    </location>
</feature>
<dbReference type="GO" id="GO:0008270">
    <property type="term" value="F:zinc ion binding"/>
    <property type="evidence" value="ECO:0007669"/>
    <property type="project" value="InterPro"/>
</dbReference>
<dbReference type="NCBIfam" id="TIGR04183">
    <property type="entry name" value="Por_Secre_tail"/>
    <property type="match status" value="1"/>
</dbReference>
<gene>
    <name evidence="5" type="ORF">FF125_17640</name>
</gene>
<dbReference type="InterPro" id="IPR027268">
    <property type="entry name" value="Peptidase_M4/M1_CTD_sf"/>
</dbReference>
<dbReference type="InterPro" id="IPR026444">
    <property type="entry name" value="Secre_tail"/>
</dbReference>
<dbReference type="InterPro" id="IPR014782">
    <property type="entry name" value="Peptidase_M1_dom"/>
</dbReference>
<evidence type="ECO:0000259" key="3">
    <source>
        <dbReference type="Pfam" id="PF01433"/>
    </source>
</evidence>
<dbReference type="Pfam" id="PF01433">
    <property type="entry name" value="Peptidase_M1"/>
    <property type="match status" value="1"/>
</dbReference>
<dbReference type="EMBL" id="CP040749">
    <property type="protein sequence ID" value="QCX40181.1"/>
    <property type="molecule type" value="Genomic_DNA"/>
</dbReference>
<feature type="domain" description="Peptidase M1 membrane alanine aminopeptidase" evidence="3">
    <location>
        <begin position="98"/>
        <end position="176"/>
    </location>
</feature>
<organism evidence="5 6">
    <name type="scientific">Aureibaculum algae</name>
    <dbReference type="NCBI Taxonomy" id="2584122"/>
    <lineage>
        <taxon>Bacteria</taxon>
        <taxon>Pseudomonadati</taxon>
        <taxon>Bacteroidota</taxon>
        <taxon>Flavobacteriia</taxon>
        <taxon>Flavobacteriales</taxon>
        <taxon>Flavobacteriaceae</taxon>
        <taxon>Aureibaculum</taxon>
    </lineage>
</organism>
<reference evidence="5 6" key="1">
    <citation type="submission" date="2019-05" db="EMBL/GenBank/DDBJ databases">
        <title>Algicella ahnfeltiae gen. nov., sp. nov., a novel marine bacterium of the family Flavobacteriaceae isolated from a red alga.</title>
        <authorList>
            <person name="Nedashkovskaya O.I."/>
            <person name="Kukhlevskiy A.D."/>
            <person name="Kim S.-G."/>
            <person name="Zhukova N.V."/>
            <person name="Mikhailov V.V."/>
        </authorList>
    </citation>
    <scope>NUCLEOTIDE SEQUENCE [LARGE SCALE GENOMIC DNA]</scope>
    <source>
        <strain evidence="5 6">10Alg115</strain>
    </source>
</reference>
<proteinExistence type="predicted"/>